<dbReference type="AlphaFoldDB" id="A0A848IXG1"/>
<comment type="caution">
    <text evidence="2">The sequence shown here is derived from an EMBL/GenBank/DDBJ whole genome shotgun (WGS) entry which is preliminary data.</text>
</comment>
<gene>
    <name evidence="2" type="ORF">HH304_00880</name>
</gene>
<organism evidence="2 3">
    <name type="scientific">Marinigracilibium pacificum</name>
    <dbReference type="NCBI Taxonomy" id="2729599"/>
    <lineage>
        <taxon>Bacteria</taxon>
        <taxon>Pseudomonadati</taxon>
        <taxon>Bacteroidota</taxon>
        <taxon>Cytophagia</taxon>
        <taxon>Cytophagales</taxon>
        <taxon>Flammeovirgaceae</taxon>
        <taxon>Marinigracilibium</taxon>
    </lineage>
</organism>
<accession>A0A848IXG1</accession>
<keyword evidence="1" id="KW-0732">Signal</keyword>
<evidence type="ECO:0000256" key="1">
    <source>
        <dbReference type="SAM" id="SignalP"/>
    </source>
</evidence>
<dbReference type="RefSeq" id="WP_169677555.1">
    <property type="nucleotide sequence ID" value="NZ_JABBNU010000001.1"/>
</dbReference>
<protein>
    <submittedName>
        <fullName evidence="2">Uncharacterized protein</fullName>
    </submittedName>
</protein>
<evidence type="ECO:0000313" key="3">
    <source>
        <dbReference type="Proteomes" id="UP000559010"/>
    </source>
</evidence>
<dbReference type="Proteomes" id="UP000559010">
    <property type="component" value="Unassembled WGS sequence"/>
</dbReference>
<evidence type="ECO:0000313" key="2">
    <source>
        <dbReference type="EMBL" id="NMM46934.1"/>
    </source>
</evidence>
<keyword evidence="3" id="KW-1185">Reference proteome</keyword>
<dbReference type="EMBL" id="JABBNU010000001">
    <property type="protein sequence ID" value="NMM46934.1"/>
    <property type="molecule type" value="Genomic_DNA"/>
</dbReference>
<name>A0A848IXG1_9BACT</name>
<sequence>MKHINRHLLTIFFCLISYLSFSQINNQAFIRPGDSLDSISGKFYLNLNSNAYFKNNEYFGEIVEGYTLFGYNMVLSAGYGFNENFTVEAGAFARWDFGKQDYNKLLPYFRIDYHKNKDQLLFGNINGWLAHNYFEPMYEFENFMTNTPELGIQYLRRGKWYDLDVWVDWQNMIYPGDSTKEEIAGGLVFDNRIINNNSITIGVPFQFKVYHRGGQIDVSQASLITRTNIAIGPKINFKLSDESVVKNLEGSFYWLNFNDGSGTQLLPFSKGTGIMANALIHFKNKSQLLLSYWDSSDYYSYQGGRLYQSMSTEYGNGAYQENRQLLFLRYTYDLTVADDSYLTFRAEPFYDFQNSSLDYSFAVYFNVNLTYPISK</sequence>
<feature type="signal peptide" evidence="1">
    <location>
        <begin position="1"/>
        <end position="22"/>
    </location>
</feature>
<reference evidence="2 3" key="1">
    <citation type="submission" date="2020-04" db="EMBL/GenBank/DDBJ databases">
        <title>Flammeovirgaceae bacterium KN852 isolated from deep sea.</title>
        <authorList>
            <person name="Zhang D.-C."/>
        </authorList>
    </citation>
    <scope>NUCLEOTIDE SEQUENCE [LARGE SCALE GENOMIC DNA]</scope>
    <source>
        <strain evidence="2 3">KN852</strain>
    </source>
</reference>
<feature type="chain" id="PRO_5032734234" evidence="1">
    <location>
        <begin position="23"/>
        <end position="375"/>
    </location>
</feature>
<proteinExistence type="predicted"/>